<dbReference type="SUPFAM" id="SSF53474">
    <property type="entry name" value="alpha/beta-Hydrolases"/>
    <property type="match status" value="1"/>
</dbReference>
<dbReference type="InterPro" id="IPR050228">
    <property type="entry name" value="Carboxylesterase_BioH"/>
</dbReference>
<dbReference type="Proteomes" id="UP000292547">
    <property type="component" value="Chromosome"/>
</dbReference>
<dbReference type="InterPro" id="IPR000073">
    <property type="entry name" value="AB_hydrolase_1"/>
</dbReference>
<keyword evidence="2" id="KW-0378">Hydrolase</keyword>
<protein>
    <submittedName>
        <fullName evidence="2">Alpha/beta hydrolase</fullName>
    </submittedName>
</protein>
<accession>A0A4P6U608</accession>
<dbReference type="InterPro" id="IPR029058">
    <property type="entry name" value="AB_hydrolase_fold"/>
</dbReference>
<dbReference type="PANTHER" id="PTHR43194:SF2">
    <property type="entry name" value="PEROXISOMAL MEMBRANE PROTEIN LPX1"/>
    <property type="match status" value="1"/>
</dbReference>
<dbReference type="STRING" id="73044.GCA_000725795_00436"/>
<proteinExistence type="predicted"/>
<evidence type="ECO:0000259" key="1">
    <source>
        <dbReference type="Pfam" id="PF12697"/>
    </source>
</evidence>
<evidence type="ECO:0000313" key="2">
    <source>
        <dbReference type="EMBL" id="QBJ93638.1"/>
    </source>
</evidence>
<dbReference type="PANTHER" id="PTHR43194">
    <property type="entry name" value="HYDROLASE ALPHA/BETA FOLD FAMILY"/>
    <property type="match status" value="1"/>
</dbReference>
<dbReference type="KEGG" id="sseo:D0Z67_27450"/>
<dbReference type="AlphaFoldDB" id="A0A4P6U608"/>
<dbReference type="OrthoDB" id="3400345at2"/>
<sequence length="285" mass="31666">MPRIQLSSGPIDYQDTGGEGPVLVFGHGLPMNETQWRKVVPLLHGYRCVLPTLPLGGHRQPMNPDADLSQRGVARLLGEFIEELGLDQVTLVLNDWGGGQFLVSEGRDQRIARLVLVACEAFDNFPPGPAKAMAQVCRIPGGVWLLTRLMRVPAFRHHPGGYGGMSLRRVPDEIMDDWFAPATRSRAIRRDFAKFATGAPGRKTLLAWSERLRAFDRPVLVVWATEDRLMPREHGPRLAKLYPQGRLVEIADSSTLIPEDQPERLAEALTGFLIETGADPVRRVS</sequence>
<organism evidence="2 3">
    <name type="scientific">Streptomyces seoulensis</name>
    <dbReference type="NCBI Taxonomy" id="73044"/>
    <lineage>
        <taxon>Bacteria</taxon>
        <taxon>Bacillati</taxon>
        <taxon>Actinomycetota</taxon>
        <taxon>Actinomycetes</taxon>
        <taxon>Kitasatosporales</taxon>
        <taxon>Streptomycetaceae</taxon>
        <taxon>Streptomyces</taxon>
    </lineage>
</organism>
<reference evidence="2 3" key="1">
    <citation type="submission" date="2018-08" db="EMBL/GenBank/DDBJ databases">
        <title>The complete genome sequence of Streptomyces seoulensis, a pioneer strain for nickel superoxide dismutase discovery.</title>
        <authorList>
            <person name="Shin J."/>
            <person name="Lee J.-S."/>
            <person name="Lee E.-J."/>
            <person name="Youn H.-D."/>
        </authorList>
    </citation>
    <scope>NUCLEOTIDE SEQUENCE [LARGE SCALE GENOMIC DNA]</scope>
    <source>
        <strain evidence="2 3">KCTC 9819</strain>
    </source>
</reference>
<dbReference type="GO" id="GO:0016787">
    <property type="term" value="F:hydrolase activity"/>
    <property type="evidence" value="ECO:0007669"/>
    <property type="project" value="UniProtKB-KW"/>
</dbReference>
<feature type="domain" description="AB hydrolase-1" evidence="1">
    <location>
        <begin position="23"/>
        <end position="268"/>
    </location>
</feature>
<keyword evidence="3" id="KW-1185">Reference proteome</keyword>
<dbReference type="RefSeq" id="WP_031179280.1">
    <property type="nucleotide sequence ID" value="NZ_CP032229.1"/>
</dbReference>
<dbReference type="Pfam" id="PF12697">
    <property type="entry name" value="Abhydrolase_6"/>
    <property type="match status" value="1"/>
</dbReference>
<dbReference type="EMBL" id="CP032229">
    <property type="protein sequence ID" value="QBJ93638.1"/>
    <property type="molecule type" value="Genomic_DNA"/>
</dbReference>
<gene>
    <name evidence="2" type="ORF">D0Z67_27450</name>
</gene>
<dbReference type="Gene3D" id="3.40.50.1820">
    <property type="entry name" value="alpha/beta hydrolase"/>
    <property type="match status" value="1"/>
</dbReference>
<evidence type="ECO:0000313" key="3">
    <source>
        <dbReference type="Proteomes" id="UP000292547"/>
    </source>
</evidence>
<dbReference type="GeneID" id="300102641"/>
<name>A0A4P6U608_STRSO</name>